<dbReference type="RefSeq" id="WP_021473000.1">
    <property type="nucleotide sequence ID" value="NZ_BDMH01000014.1"/>
</dbReference>
<evidence type="ECO:0000256" key="1">
    <source>
        <dbReference type="SAM" id="Phobius"/>
    </source>
</evidence>
<gene>
    <name evidence="2" type="ORF">NL394_20380</name>
</gene>
<keyword evidence="1" id="KW-0812">Transmembrane</keyword>
<keyword evidence="1" id="KW-0472">Membrane</keyword>
<proteinExistence type="predicted"/>
<protein>
    <submittedName>
        <fullName evidence="2">Uncharacterized protein</fullName>
    </submittedName>
</protein>
<dbReference type="GeneID" id="79883195"/>
<dbReference type="AlphaFoldDB" id="A0AAX3EHB8"/>
<accession>A0AAX3EHB8</accession>
<reference evidence="2" key="1">
    <citation type="submission" date="2022-07" db="EMBL/GenBank/DDBJ databases">
        <authorList>
            <person name="Wu T."/>
        </authorList>
    </citation>
    <scope>NUCLEOTIDE SEQUENCE</scope>
    <source>
        <strain evidence="2">SD-1</strain>
    </source>
</reference>
<dbReference type="Proteomes" id="UP001163293">
    <property type="component" value="Chromosome"/>
</dbReference>
<feature type="transmembrane region" description="Helical" evidence="1">
    <location>
        <begin position="71"/>
        <end position="91"/>
    </location>
</feature>
<organism evidence="2 3">
    <name type="scientific">Paenarthrobacter ureafaciens</name>
    <dbReference type="NCBI Taxonomy" id="37931"/>
    <lineage>
        <taxon>Bacteria</taxon>
        <taxon>Bacillati</taxon>
        <taxon>Actinomycetota</taxon>
        <taxon>Actinomycetes</taxon>
        <taxon>Micrococcales</taxon>
        <taxon>Micrococcaceae</taxon>
        <taxon>Paenarthrobacter</taxon>
    </lineage>
</organism>
<dbReference type="EMBL" id="CP101185">
    <property type="protein sequence ID" value="UYV97361.1"/>
    <property type="molecule type" value="Genomic_DNA"/>
</dbReference>
<name>A0AAX3EHB8_PAEUR</name>
<keyword evidence="3" id="KW-1185">Reference proteome</keyword>
<sequence length="112" mass="12382">MLTLQPRQRVGHDILLARHGNNISTMHFDRSNDRIIALLDDGSWDSAPNMIAPQLDMPETIGSVFRNDWRFLSVACIAMLTIAAAAMGVSIELSNHMSSSDLQALLVNYPAF</sequence>
<keyword evidence="1" id="KW-1133">Transmembrane helix</keyword>
<evidence type="ECO:0000313" key="2">
    <source>
        <dbReference type="EMBL" id="UYV97361.1"/>
    </source>
</evidence>
<evidence type="ECO:0000313" key="3">
    <source>
        <dbReference type="Proteomes" id="UP001163293"/>
    </source>
</evidence>